<gene>
    <name evidence="3" type="ORF">GS398_09470</name>
</gene>
<comment type="caution">
    <text evidence="3">The sequence shown here is derived from an EMBL/GenBank/DDBJ whole genome shotgun (WGS) entry which is preliminary data.</text>
</comment>
<accession>A0A7K1XX69</accession>
<name>A0A7K1XX69_9SPHI</name>
<organism evidence="3 4">
    <name type="scientific">Hufsiella ginkgonis</name>
    <dbReference type="NCBI Taxonomy" id="2695274"/>
    <lineage>
        <taxon>Bacteria</taxon>
        <taxon>Pseudomonadati</taxon>
        <taxon>Bacteroidota</taxon>
        <taxon>Sphingobacteriia</taxon>
        <taxon>Sphingobacteriales</taxon>
        <taxon>Sphingobacteriaceae</taxon>
        <taxon>Hufsiella</taxon>
    </lineage>
</organism>
<sequence length="681" mass="76394">MNSNLIVLKVMALLLIAGVTGAAQNNPAEDPSIQEALEAAAEYGNESADYTVLAEHLAYLRKHPVDLNDAARSELAELGFLSPLQVNALLSHRSEHGAFIDLLELQGLDGFGLDVIRLMLPFIALHPVNPLSKLTLGKMITHGEHEMLMSYGRIVERQQGYLRNDSGVSAYPGSPARLSVRYRYKYGNLLGVSMTMEKDPGEEFFSGKQHAGFDFYSGNIFVRQNHTKIVLGDYSLQFGQGLSLWSGTSFGKGGAISTIPRQGTGLKPYSSAGEVLFFRGAATSVSWKRFGVTTFISSRNEDAEVEGENKEVSTISKTGLHRTGTETDRKGMLTHRLTGVNLVYAAPHFSIGVINYYTRFNHSIAAGNYQYSKYAFSGNSLVNNGFYFQCNWRNTYFFGEAAQSDPGGGAGVCGAIASLSPGIAMVVLYRNYQEDFHSFFNQAVSEASTAVNEKGLYEGLSISLNRNLELQAYTDYFKFPWLRYRVDGPSQGYEQFVQLNYNYKKSLKISFRYRNRKKEENGDENTPVTFLQPVEKRNCRLEADLQLARNLEIRNRVEWVRYAKGPATAESGYLMFQDLVAAPAGSRFSGNMRFAVFDTPSFNSRVYAYENDILYGYSVPAFQNSGTRFYINLRFRLSRHVDVWFRYAVTRYTHLDEIGSGMDRITGNRKQDFKVQCRFAL</sequence>
<dbReference type="InterPro" id="IPR010994">
    <property type="entry name" value="RuvA_2-like"/>
</dbReference>
<evidence type="ECO:0000313" key="3">
    <source>
        <dbReference type="EMBL" id="MXV15532.1"/>
    </source>
</evidence>
<evidence type="ECO:0000313" key="4">
    <source>
        <dbReference type="Proteomes" id="UP000451233"/>
    </source>
</evidence>
<feature type="chain" id="PRO_5029641639" evidence="2">
    <location>
        <begin position="23"/>
        <end position="681"/>
    </location>
</feature>
<protein>
    <submittedName>
        <fullName evidence="3">Helix-hairpin-helix domain-containing protein</fullName>
    </submittedName>
</protein>
<dbReference type="EMBL" id="WVHS01000002">
    <property type="protein sequence ID" value="MXV15532.1"/>
    <property type="molecule type" value="Genomic_DNA"/>
</dbReference>
<reference evidence="3 4" key="1">
    <citation type="submission" date="2019-11" db="EMBL/GenBank/DDBJ databases">
        <title>Pedobacter sp. HMF7056 Genome sequencing and assembly.</title>
        <authorList>
            <person name="Kang H."/>
            <person name="Kim H."/>
            <person name="Joh K."/>
        </authorList>
    </citation>
    <scope>NUCLEOTIDE SEQUENCE [LARGE SCALE GENOMIC DNA]</scope>
    <source>
        <strain evidence="3 4">HMF7056</strain>
    </source>
</reference>
<proteinExistence type="predicted"/>
<dbReference type="SUPFAM" id="SSF47781">
    <property type="entry name" value="RuvA domain 2-like"/>
    <property type="match status" value="1"/>
</dbReference>
<feature type="region of interest" description="Disordered" evidence="1">
    <location>
        <begin position="307"/>
        <end position="326"/>
    </location>
</feature>
<keyword evidence="2" id="KW-0732">Signal</keyword>
<evidence type="ECO:0000256" key="2">
    <source>
        <dbReference type="SAM" id="SignalP"/>
    </source>
</evidence>
<dbReference type="Proteomes" id="UP000451233">
    <property type="component" value="Unassembled WGS sequence"/>
</dbReference>
<evidence type="ECO:0000256" key="1">
    <source>
        <dbReference type="SAM" id="MobiDB-lite"/>
    </source>
</evidence>
<dbReference type="RefSeq" id="WP_160906521.1">
    <property type="nucleotide sequence ID" value="NZ_WVHS01000002.1"/>
</dbReference>
<feature type="signal peptide" evidence="2">
    <location>
        <begin position="1"/>
        <end position="22"/>
    </location>
</feature>
<keyword evidence="4" id="KW-1185">Reference proteome</keyword>
<dbReference type="AlphaFoldDB" id="A0A7K1XX69"/>